<dbReference type="AlphaFoldDB" id="A0A1G7SA13"/>
<evidence type="ECO:0000313" key="4">
    <source>
        <dbReference type="EMBL" id="UUD65701.1"/>
    </source>
</evidence>
<protein>
    <submittedName>
        <fullName evidence="4">DUF4124 domain-containing protein</fullName>
    </submittedName>
</protein>
<reference evidence="3 5" key="1">
    <citation type="submission" date="2016-10" db="EMBL/GenBank/DDBJ databases">
        <authorList>
            <person name="de Groot N.N."/>
        </authorList>
    </citation>
    <scope>NUCLEOTIDE SEQUENCE [LARGE SCALE GENOMIC DNA]</scope>
    <source>
        <strain evidence="3 5">LMG 25475</strain>
    </source>
</reference>
<name>A0A1G7SA13_9GAMM</name>
<keyword evidence="1" id="KW-0732">Signal</keyword>
<gene>
    <name evidence="4" type="ORF">D16iCDA_08630</name>
    <name evidence="3" type="ORF">SAMN05216381_3368</name>
</gene>
<dbReference type="Pfam" id="PF13511">
    <property type="entry name" value="DUF4124"/>
    <property type="match status" value="1"/>
</dbReference>
<sequence>MRTLFLGLLLITLPCVAQVYTYVDAEGNRVFTDSPPDGSNARQLQMAPSNRIEPPAARTVAPAPVTAPSGPILNYELLRITIPQPDATINDSAGKLIVTVSSDPTLHPGHSYRLLLDGQPVGTPGRSPVFPLENVDRGTHQIAVEIITEGGIIVERTPSQPFHMKRVSLAQKRKVRPCEKGDYGVRPECPLKDKPKEEDKGIISILPFF</sequence>
<evidence type="ECO:0000313" key="5">
    <source>
        <dbReference type="Proteomes" id="UP000243378"/>
    </source>
</evidence>
<dbReference type="Proteomes" id="UP000887421">
    <property type="component" value="Chromosome"/>
</dbReference>
<feature type="domain" description="DUF4124" evidence="2">
    <location>
        <begin position="7"/>
        <end position="58"/>
    </location>
</feature>
<evidence type="ECO:0000256" key="1">
    <source>
        <dbReference type="SAM" id="SignalP"/>
    </source>
</evidence>
<evidence type="ECO:0000313" key="3">
    <source>
        <dbReference type="EMBL" id="SDG19774.1"/>
    </source>
</evidence>
<dbReference type="InterPro" id="IPR025392">
    <property type="entry name" value="DUF4124"/>
</dbReference>
<accession>A0A1G7SA13</accession>
<dbReference type="OrthoDB" id="6366673at2"/>
<proteinExistence type="predicted"/>
<dbReference type="Proteomes" id="UP000243378">
    <property type="component" value="Unassembled WGS sequence"/>
</dbReference>
<feature type="signal peptide" evidence="1">
    <location>
        <begin position="1"/>
        <end position="17"/>
    </location>
</feature>
<organism evidence="3 5">
    <name type="scientific">Phytopseudomonas seleniipraecipitans</name>
    <dbReference type="NCBI Taxonomy" id="640205"/>
    <lineage>
        <taxon>Bacteria</taxon>
        <taxon>Pseudomonadati</taxon>
        <taxon>Pseudomonadota</taxon>
        <taxon>Gammaproteobacteria</taxon>
        <taxon>Pseudomonadales</taxon>
        <taxon>Pseudomonadaceae</taxon>
        <taxon>Phytopseudomonas</taxon>
    </lineage>
</organism>
<dbReference type="EMBL" id="FNBM01000008">
    <property type="protein sequence ID" value="SDG19774.1"/>
    <property type="molecule type" value="Genomic_DNA"/>
</dbReference>
<evidence type="ECO:0000313" key="6">
    <source>
        <dbReference type="Proteomes" id="UP000887421"/>
    </source>
</evidence>
<evidence type="ECO:0000259" key="2">
    <source>
        <dbReference type="Pfam" id="PF13511"/>
    </source>
</evidence>
<dbReference type="STRING" id="640205.SAMN05216381_3368"/>
<feature type="chain" id="PRO_5017360052" evidence="1">
    <location>
        <begin position="18"/>
        <end position="209"/>
    </location>
</feature>
<reference evidence="4" key="2">
    <citation type="submission" date="2021-05" db="EMBL/GenBank/DDBJ databases">
        <title>Complete genome sequence of Pseudomonas seleniipraecipitans strain D1-6.</title>
        <authorList>
            <person name="Lafi F."/>
            <person name="Eida A."/>
            <person name="Alam I."/>
            <person name="Hert H."/>
            <person name="Saad M."/>
        </authorList>
    </citation>
    <scope>NUCLEOTIDE SEQUENCE</scope>
    <source>
        <strain evidence="4">D1-6</strain>
    </source>
</reference>
<dbReference type="RefSeq" id="WP_070880559.1">
    <property type="nucleotide sequence ID" value="NZ_CP076114.1"/>
</dbReference>
<dbReference type="EMBL" id="CP076114">
    <property type="protein sequence ID" value="UUD65701.1"/>
    <property type="molecule type" value="Genomic_DNA"/>
</dbReference>
<keyword evidence="6" id="KW-1185">Reference proteome</keyword>